<name>A0A5K7YTV9_9BACT</name>
<protein>
    <submittedName>
        <fullName evidence="1">Uncharacterized protein</fullName>
    </submittedName>
</protein>
<dbReference type="EMBL" id="AP021874">
    <property type="protein sequence ID" value="BBO68107.1"/>
    <property type="molecule type" value="Genomic_DNA"/>
</dbReference>
<organism evidence="1 2">
    <name type="scientific">Desulfosarcina alkanivorans</name>
    <dbReference type="NCBI Taxonomy" id="571177"/>
    <lineage>
        <taxon>Bacteria</taxon>
        <taxon>Pseudomonadati</taxon>
        <taxon>Thermodesulfobacteriota</taxon>
        <taxon>Desulfobacteria</taxon>
        <taxon>Desulfobacterales</taxon>
        <taxon>Desulfosarcinaceae</taxon>
        <taxon>Desulfosarcina</taxon>
    </lineage>
</organism>
<evidence type="ECO:0000313" key="1">
    <source>
        <dbReference type="EMBL" id="BBO68107.1"/>
    </source>
</evidence>
<dbReference type="AlphaFoldDB" id="A0A5K7YTV9"/>
<gene>
    <name evidence="1" type="ORF">DSCA_20370</name>
</gene>
<dbReference type="Proteomes" id="UP000427906">
    <property type="component" value="Chromosome"/>
</dbReference>
<keyword evidence="2" id="KW-1185">Reference proteome</keyword>
<proteinExistence type="predicted"/>
<dbReference type="RefSeq" id="WP_155316301.1">
    <property type="nucleotide sequence ID" value="NZ_AP021874.1"/>
</dbReference>
<reference evidence="1 2" key="1">
    <citation type="submission" date="2019-11" db="EMBL/GenBank/DDBJ databases">
        <title>Comparative genomics of hydrocarbon-degrading Desulfosarcina strains.</title>
        <authorList>
            <person name="Watanabe M."/>
            <person name="Kojima H."/>
            <person name="Fukui M."/>
        </authorList>
    </citation>
    <scope>NUCLEOTIDE SEQUENCE [LARGE SCALE GENOMIC DNA]</scope>
    <source>
        <strain evidence="1 2">PL12</strain>
    </source>
</reference>
<accession>A0A5K7YTV9</accession>
<dbReference type="KEGG" id="dalk:DSCA_20370"/>
<dbReference type="OrthoDB" id="5422367at2"/>
<sequence>MNKFQAMAQIMILLNQDQLLKPGSQAYKTVRKMVSDTIDRLGPEAALAQVMDKKTHLLEEIKILCMWHKSTGKRPSVKL</sequence>
<evidence type="ECO:0000313" key="2">
    <source>
        <dbReference type="Proteomes" id="UP000427906"/>
    </source>
</evidence>